<evidence type="ECO:0000256" key="1">
    <source>
        <dbReference type="SAM" id="MobiDB-lite"/>
    </source>
</evidence>
<feature type="compositionally biased region" description="Basic and acidic residues" evidence="1">
    <location>
        <begin position="16"/>
        <end position="25"/>
    </location>
</feature>
<dbReference type="InterPro" id="IPR052787">
    <property type="entry name" value="MAVS"/>
</dbReference>
<dbReference type="PANTHER" id="PTHR21446:SF12">
    <property type="entry name" value="POTASSIUM CHANNEL TETRAMERIZATION DOMAIN CONTAINING 1"/>
    <property type="match status" value="1"/>
</dbReference>
<accession>A0ABN8S449</accession>
<keyword evidence="3" id="KW-1185">Reference proteome</keyword>
<feature type="compositionally biased region" description="Polar residues" evidence="1">
    <location>
        <begin position="1"/>
        <end position="10"/>
    </location>
</feature>
<gene>
    <name evidence="2" type="ORF">PLOB_00032648</name>
</gene>
<dbReference type="Proteomes" id="UP001159405">
    <property type="component" value="Unassembled WGS sequence"/>
</dbReference>
<dbReference type="PANTHER" id="PTHR21446">
    <property type="entry name" value="DUF3504 DOMAIN-CONTAINING PROTEIN"/>
    <property type="match status" value="1"/>
</dbReference>
<organism evidence="2 3">
    <name type="scientific">Porites lobata</name>
    <dbReference type="NCBI Taxonomy" id="104759"/>
    <lineage>
        <taxon>Eukaryota</taxon>
        <taxon>Metazoa</taxon>
        <taxon>Cnidaria</taxon>
        <taxon>Anthozoa</taxon>
        <taxon>Hexacorallia</taxon>
        <taxon>Scleractinia</taxon>
        <taxon>Fungiina</taxon>
        <taxon>Poritidae</taxon>
        <taxon>Porites</taxon>
    </lineage>
</organism>
<sequence>MAVSRFTSLSEENDTQNDKDSENTKKLTKHHRLIFESYLKEKNIRNPSTAVELAAVLRTFYAEARKKDGQMYSKNSLCSTRFALCRHFKQELNIDIIKDTEFNEANRIYEAQCVELKKQGLARTEHKTPIADEDMMKLY</sequence>
<evidence type="ECO:0000313" key="2">
    <source>
        <dbReference type="EMBL" id="CAH3185501.1"/>
    </source>
</evidence>
<name>A0ABN8S449_9CNID</name>
<proteinExistence type="predicted"/>
<evidence type="ECO:0000313" key="3">
    <source>
        <dbReference type="Proteomes" id="UP001159405"/>
    </source>
</evidence>
<comment type="caution">
    <text evidence="2">The sequence shown here is derived from an EMBL/GenBank/DDBJ whole genome shotgun (WGS) entry which is preliminary data.</text>
</comment>
<feature type="non-terminal residue" evidence="2">
    <location>
        <position position="139"/>
    </location>
</feature>
<dbReference type="EMBL" id="CALNXK010000429">
    <property type="protein sequence ID" value="CAH3185501.1"/>
    <property type="molecule type" value="Genomic_DNA"/>
</dbReference>
<protein>
    <submittedName>
        <fullName evidence="2">Uncharacterized protein</fullName>
    </submittedName>
</protein>
<feature type="region of interest" description="Disordered" evidence="1">
    <location>
        <begin position="1"/>
        <end position="26"/>
    </location>
</feature>
<reference evidence="2 3" key="1">
    <citation type="submission" date="2022-05" db="EMBL/GenBank/DDBJ databases">
        <authorList>
            <consortium name="Genoscope - CEA"/>
            <person name="William W."/>
        </authorList>
    </citation>
    <scope>NUCLEOTIDE SEQUENCE [LARGE SCALE GENOMIC DNA]</scope>
</reference>